<evidence type="ECO:0000313" key="1">
    <source>
        <dbReference type="EMBL" id="CBJ81933.1"/>
    </source>
</evidence>
<gene>
    <name evidence="1" type="ordered locus">XBJ1_2809</name>
</gene>
<evidence type="ECO:0000313" key="2">
    <source>
        <dbReference type="Proteomes" id="UP000002045"/>
    </source>
</evidence>
<name>D3V7X1_XENBS</name>
<reference evidence="1" key="1">
    <citation type="journal article" date="2011" name="PLoS ONE">
        <title>The entomopathogenic bacterial endosymbionts xenorhabdus and photorhabdus: convergent lifestyles from divergent genomes.</title>
        <authorList>
            <person name="Chaston J.M."/>
            <person name="Suen G."/>
            <person name="Tucker S.L."/>
            <person name="Andersen A.W."/>
            <person name="Bhasin A."/>
            <person name="Bode E."/>
            <person name="Bode H.B."/>
            <person name="Brachmann A.O."/>
            <person name="Cowles C.E."/>
            <person name="Cowles K.N."/>
            <person name="Darby C."/>
            <person name="de Leon L."/>
            <person name="Drace K."/>
            <person name="Du Z."/>
            <person name="Givaudan A."/>
            <person name="Herbert Tran E.E."/>
            <person name="Jewell K.A."/>
            <person name="Knack J.J."/>
            <person name="Krasomil-Osterfeld K.C."/>
            <person name="Kukor R."/>
            <person name="Lanois A."/>
            <person name="Latreille P."/>
            <person name="Leimgruber N.K."/>
            <person name="Lipke C.M."/>
            <person name="Liu R."/>
            <person name="Lu X."/>
            <person name="Martens E.C."/>
            <person name="Marri P.R."/>
            <person name="Medigue C."/>
            <person name="Menard M.L."/>
            <person name="Miller N.M."/>
            <person name="Morales-Soto N."/>
            <person name="Norton S."/>
            <person name="Ogier J.C."/>
            <person name="Orchard S.S."/>
            <person name="Park D."/>
            <person name="Park Y."/>
            <person name="Qurollo B.A."/>
            <person name="Sugar D.R."/>
            <person name="Richards G.R."/>
            <person name="Rouy Z."/>
            <person name="Slominski B."/>
            <person name="Slominski K."/>
            <person name="Snyder H."/>
            <person name="Tjaden B.C."/>
            <person name="van der Hoeven R."/>
            <person name="Welch R.D."/>
            <person name="Wheeler C."/>
            <person name="Xiang B."/>
            <person name="Barbazuk B."/>
            <person name="Gaudriault S."/>
            <person name="Goodner B."/>
            <person name="Slater S.C."/>
            <person name="Forst S."/>
            <person name="Goldman B.S."/>
            <person name="Goodrich-Blair H."/>
        </authorList>
    </citation>
    <scope>NUCLEOTIDE SEQUENCE [LARGE SCALE GENOMIC DNA]</scope>
    <source>
        <strain evidence="1">SS-2004</strain>
    </source>
</reference>
<dbReference type="KEGG" id="xbo:XBJ1_2809"/>
<dbReference type="AlphaFoldDB" id="D3V7X1"/>
<proteinExistence type="predicted"/>
<dbReference type="EMBL" id="FN667741">
    <property type="protein sequence ID" value="CBJ81933.1"/>
    <property type="molecule type" value="Genomic_DNA"/>
</dbReference>
<protein>
    <submittedName>
        <fullName evidence="1">Uncharacterized protein</fullName>
    </submittedName>
</protein>
<dbReference type="HOGENOM" id="CLU_2995706_0_0_6"/>
<organism evidence="1 2">
    <name type="scientific">Xenorhabdus bovienii (strain SS-2004)</name>
    <name type="common">Xenorhabdus nematophila subsp. bovienii</name>
    <dbReference type="NCBI Taxonomy" id="406818"/>
    <lineage>
        <taxon>Bacteria</taxon>
        <taxon>Pseudomonadati</taxon>
        <taxon>Pseudomonadota</taxon>
        <taxon>Gammaproteobacteria</taxon>
        <taxon>Enterobacterales</taxon>
        <taxon>Morganellaceae</taxon>
        <taxon>Xenorhabdus</taxon>
    </lineage>
</organism>
<dbReference type="STRING" id="406818.XBJ1_2809"/>
<accession>D3V7X1</accession>
<dbReference type="Proteomes" id="UP000002045">
    <property type="component" value="Chromosome"/>
</dbReference>
<sequence>MNSCAGWPTTKALGVDHHQVITVDKVTLIVLAKSIIRHENGKQPYSEATFEKAFELL</sequence>